<dbReference type="AlphaFoldDB" id="A0A0P0X1J1"/>
<proteinExistence type="predicted"/>
<dbReference type="EMBL" id="AP014962">
    <property type="protein sequence ID" value="BAS99631.1"/>
    <property type="molecule type" value="Genomic_DNA"/>
</dbReference>
<accession>A0A0P0X1J1</accession>
<feature type="non-terminal residue" evidence="1">
    <location>
        <position position="101"/>
    </location>
</feature>
<evidence type="ECO:0000313" key="1">
    <source>
        <dbReference type="EMBL" id="BAS99631.1"/>
    </source>
</evidence>
<dbReference type="PaxDb" id="39947-A0A0P0X1J1"/>
<sequence>MIGLLEAVSWQVQVLGNDGNGVWLWAQVAFEQCCLLEDDVVHLLLRGDDGLSSRGDGEAGVHRRGPGNLARGRVDAKAGVLERAEDPPPLLLLVVGQVGGA</sequence>
<dbReference type="Gramene" id="Os06t0729150-00">
    <property type="protein sequence ID" value="Os06t0729150-00"/>
    <property type="gene ID" value="Os06g0729150"/>
</dbReference>
<protein>
    <submittedName>
        <fullName evidence="1">Os06g0729150 protein</fullName>
    </submittedName>
</protein>
<gene>
    <name evidence="1" type="ordered locus">Os06g0729150</name>
    <name evidence="1" type="ORF">OSNPB_060729150</name>
</gene>
<reference evidence="1 2" key="3">
    <citation type="journal article" date="2013" name="Rice">
        <title>Improvement of the Oryza sativa Nipponbare reference genome using next generation sequence and optical map data.</title>
        <authorList>
            <person name="Kawahara Y."/>
            <person name="de la Bastide M."/>
            <person name="Hamilton J.P."/>
            <person name="Kanamori H."/>
            <person name="McCombie W.R."/>
            <person name="Ouyang S."/>
            <person name="Schwartz D.C."/>
            <person name="Tanaka T."/>
            <person name="Wu J."/>
            <person name="Zhou S."/>
            <person name="Childs K.L."/>
            <person name="Davidson R.M."/>
            <person name="Lin H."/>
            <person name="Quesada-Ocampo L."/>
            <person name="Vaillancourt B."/>
            <person name="Sakai H."/>
            <person name="Lee S.S."/>
            <person name="Kim J."/>
            <person name="Numa H."/>
            <person name="Itoh T."/>
            <person name="Buell C.R."/>
            <person name="Matsumoto T."/>
        </authorList>
    </citation>
    <scope>NUCLEOTIDE SEQUENCE [LARGE SCALE GENOMIC DNA]</scope>
    <source>
        <strain evidence="2">cv. Nipponbare</strain>
    </source>
</reference>
<organism evidence="1 2">
    <name type="scientific">Oryza sativa subsp. japonica</name>
    <name type="common">Rice</name>
    <dbReference type="NCBI Taxonomy" id="39947"/>
    <lineage>
        <taxon>Eukaryota</taxon>
        <taxon>Viridiplantae</taxon>
        <taxon>Streptophyta</taxon>
        <taxon>Embryophyta</taxon>
        <taxon>Tracheophyta</taxon>
        <taxon>Spermatophyta</taxon>
        <taxon>Magnoliopsida</taxon>
        <taxon>Liliopsida</taxon>
        <taxon>Poales</taxon>
        <taxon>Poaceae</taxon>
        <taxon>BOP clade</taxon>
        <taxon>Oryzoideae</taxon>
        <taxon>Oryzeae</taxon>
        <taxon>Oryzinae</taxon>
        <taxon>Oryza</taxon>
        <taxon>Oryza sativa</taxon>
    </lineage>
</organism>
<dbReference type="Proteomes" id="UP000059680">
    <property type="component" value="Chromosome 6"/>
</dbReference>
<name>A0A0P0X1J1_ORYSJ</name>
<dbReference type="InParanoid" id="A0A0P0X1J1"/>
<reference evidence="2" key="1">
    <citation type="journal article" date="2005" name="Nature">
        <title>The map-based sequence of the rice genome.</title>
        <authorList>
            <consortium name="International rice genome sequencing project (IRGSP)"/>
            <person name="Matsumoto T."/>
            <person name="Wu J."/>
            <person name="Kanamori H."/>
            <person name="Katayose Y."/>
            <person name="Fujisawa M."/>
            <person name="Namiki N."/>
            <person name="Mizuno H."/>
            <person name="Yamamoto K."/>
            <person name="Antonio B.A."/>
            <person name="Baba T."/>
            <person name="Sakata K."/>
            <person name="Nagamura Y."/>
            <person name="Aoki H."/>
            <person name="Arikawa K."/>
            <person name="Arita K."/>
            <person name="Bito T."/>
            <person name="Chiden Y."/>
            <person name="Fujitsuka N."/>
            <person name="Fukunaka R."/>
            <person name="Hamada M."/>
            <person name="Harada C."/>
            <person name="Hayashi A."/>
            <person name="Hijishita S."/>
            <person name="Honda M."/>
            <person name="Hosokawa S."/>
            <person name="Ichikawa Y."/>
            <person name="Idonuma A."/>
            <person name="Iijima M."/>
            <person name="Ikeda M."/>
            <person name="Ikeno M."/>
            <person name="Ito K."/>
            <person name="Ito S."/>
            <person name="Ito T."/>
            <person name="Ito Y."/>
            <person name="Ito Y."/>
            <person name="Iwabuchi A."/>
            <person name="Kamiya K."/>
            <person name="Karasawa W."/>
            <person name="Kurita K."/>
            <person name="Katagiri S."/>
            <person name="Kikuta A."/>
            <person name="Kobayashi H."/>
            <person name="Kobayashi N."/>
            <person name="Machita K."/>
            <person name="Maehara T."/>
            <person name="Masukawa M."/>
            <person name="Mizubayashi T."/>
            <person name="Mukai Y."/>
            <person name="Nagasaki H."/>
            <person name="Nagata Y."/>
            <person name="Naito S."/>
            <person name="Nakashima M."/>
            <person name="Nakama Y."/>
            <person name="Nakamichi Y."/>
            <person name="Nakamura M."/>
            <person name="Meguro A."/>
            <person name="Negishi M."/>
            <person name="Ohta I."/>
            <person name="Ohta T."/>
            <person name="Okamoto M."/>
            <person name="Ono N."/>
            <person name="Saji S."/>
            <person name="Sakaguchi M."/>
            <person name="Sakai K."/>
            <person name="Shibata M."/>
            <person name="Shimokawa T."/>
            <person name="Song J."/>
            <person name="Takazaki Y."/>
            <person name="Terasawa K."/>
            <person name="Tsugane M."/>
            <person name="Tsuji K."/>
            <person name="Ueda S."/>
            <person name="Waki K."/>
            <person name="Yamagata H."/>
            <person name="Yamamoto M."/>
            <person name="Yamamoto S."/>
            <person name="Yamane H."/>
            <person name="Yoshiki S."/>
            <person name="Yoshihara R."/>
            <person name="Yukawa K."/>
            <person name="Zhong H."/>
            <person name="Yano M."/>
            <person name="Yuan Q."/>
            <person name="Ouyang S."/>
            <person name="Liu J."/>
            <person name="Jones K.M."/>
            <person name="Gansberger K."/>
            <person name="Moffat K."/>
            <person name="Hill J."/>
            <person name="Bera J."/>
            <person name="Fadrosh D."/>
            <person name="Jin S."/>
            <person name="Johri S."/>
            <person name="Kim M."/>
            <person name="Overton L."/>
            <person name="Reardon M."/>
            <person name="Tsitrin T."/>
            <person name="Vuong H."/>
            <person name="Weaver B."/>
            <person name="Ciecko A."/>
            <person name="Tallon L."/>
            <person name="Jackson J."/>
            <person name="Pai G."/>
            <person name="Aken S.V."/>
            <person name="Utterback T."/>
            <person name="Reidmuller S."/>
            <person name="Feldblyum T."/>
            <person name="Hsiao J."/>
            <person name="Zismann V."/>
            <person name="Iobst S."/>
            <person name="de Vazeille A.R."/>
            <person name="Buell C.R."/>
            <person name="Ying K."/>
            <person name="Li Y."/>
            <person name="Lu T."/>
            <person name="Huang Y."/>
            <person name="Zhao Q."/>
            <person name="Feng Q."/>
            <person name="Zhang L."/>
            <person name="Zhu J."/>
            <person name="Weng Q."/>
            <person name="Mu J."/>
            <person name="Lu Y."/>
            <person name="Fan D."/>
            <person name="Liu Y."/>
            <person name="Guan J."/>
            <person name="Zhang Y."/>
            <person name="Yu S."/>
            <person name="Liu X."/>
            <person name="Zhang Y."/>
            <person name="Hong G."/>
            <person name="Han B."/>
            <person name="Choisne N."/>
            <person name="Demange N."/>
            <person name="Orjeda G."/>
            <person name="Samain S."/>
            <person name="Cattolico L."/>
            <person name="Pelletier E."/>
            <person name="Couloux A."/>
            <person name="Segurens B."/>
            <person name="Wincker P."/>
            <person name="D'Hont A."/>
            <person name="Scarpelli C."/>
            <person name="Weissenbach J."/>
            <person name="Salanoubat M."/>
            <person name="Quetier F."/>
            <person name="Yu Y."/>
            <person name="Kim H.R."/>
            <person name="Rambo T."/>
            <person name="Currie J."/>
            <person name="Collura K."/>
            <person name="Luo M."/>
            <person name="Yang T."/>
            <person name="Ammiraju J.S.S."/>
            <person name="Engler F."/>
            <person name="Soderlund C."/>
            <person name="Wing R.A."/>
            <person name="Palmer L.E."/>
            <person name="de la Bastide M."/>
            <person name="Spiegel L."/>
            <person name="Nascimento L."/>
            <person name="Zutavern T."/>
            <person name="O'Shaughnessy A."/>
            <person name="Dike S."/>
            <person name="Dedhia N."/>
            <person name="Preston R."/>
            <person name="Balija V."/>
            <person name="McCombie W.R."/>
            <person name="Chow T."/>
            <person name="Chen H."/>
            <person name="Chung M."/>
            <person name="Chen C."/>
            <person name="Shaw J."/>
            <person name="Wu H."/>
            <person name="Hsiao K."/>
            <person name="Chao Y."/>
            <person name="Chu M."/>
            <person name="Cheng C."/>
            <person name="Hour A."/>
            <person name="Lee P."/>
            <person name="Lin S."/>
            <person name="Lin Y."/>
            <person name="Liou J."/>
            <person name="Liu S."/>
            <person name="Hsing Y."/>
            <person name="Raghuvanshi S."/>
            <person name="Mohanty A."/>
            <person name="Bharti A.K."/>
            <person name="Gaur A."/>
            <person name="Gupta V."/>
            <person name="Kumar D."/>
            <person name="Ravi V."/>
            <person name="Vij S."/>
            <person name="Kapur A."/>
            <person name="Khurana P."/>
            <person name="Khurana P."/>
            <person name="Khurana J.P."/>
            <person name="Tyagi A.K."/>
            <person name="Gaikwad K."/>
            <person name="Singh A."/>
            <person name="Dalal V."/>
            <person name="Srivastava S."/>
            <person name="Dixit A."/>
            <person name="Pal A.K."/>
            <person name="Ghazi I.A."/>
            <person name="Yadav M."/>
            <person name="Pandit A."/>
            <person name="Bhargava A."/>
            <person name="Sureshbabu K."/>
            <person name="Batra K."/>
            <person name="Sharma T.R."/>
            <person name="Mohapatra T."/>
            <person name="Singh N.K."/>
            <person name="Messing J."/>
            <person name="Nelson A.B."/>
            <person name="Fuks G."/>
            <person name="Kavchok S."/>
            <person name="Keizer G."/>
            <person name="Linton E."/>
            <person name="Llaca V."/>
            <person name="Song R."/>
            <person name="Tanyolac B."/>
            <person name="Young S."/>
            <person name="Ho-Il K."/>
            <person name="Hahn J.H."/>
            <person name="Sangsakoo G."/>
            <person name="Vanavichit A."/>
            <person name="de Mattos Luiz.A.T."/>
            <person name="Zimmer P.D."/>
            <person name="Malone G."/>
            <person name="Dellagostin O."/>
            <person name="de Oliveira A.C."/>
            <person name="Bevan M."/>
            <person name="Bancroft I."/>
            <person name="Minx P."/>
            <person name="Cordum H."/>
            <person name="Wilson R."/>
            <person name="Cheng Z."/>
            <person name="Jin W."/>
            <person name="Jiang J."/>
            <person name="Leong S.A."/>
            <person name="Iwama H."/>
            <person name="Gojobori T."/>
            <person name="Itoh T."/>
            <person name="Niimura Y."/>
            <person name="Fujii Y."/>
            <person name="Habara T."/>
            <person name="Sakai H."/>
            <person name="Sato Y."/>
            <person name="Wilson G."/>
            <person name="Kumar K."/>
            <person name="McCouch S."/>
            <person name="Juretic N."/>
            <person name="Hoen D."/>
            <person name="Wright S."/>
            <person name="Bruskiewich R."/>
            <person name="Bureau T."/>
            <person name="Miyao A."/>
            <person name="Hirochika H."/>
            <person name="Nishikawa T."/>
            <person name="Kadowaki K."/>
            <person name="Sugiura M."/>
            <person name="Burr B."/>
            <person name="Sasaki T."/>
        </authorList>
    </citation>
    <scope>NUCLEOTIDE SEQUENCE [LARGE SCALE GENOMIC DNA]</scope>
    <source>
        <strain evidence="2">cv. Nipponbare</strain>
    </source>
</reference>
<reference evidence="1 2" key="2">
    <citation type="journal article" date="2013" name="Plant Cell Physiol.">
        <title>Rice Annotation Project Database (RAP-DB): an integrative and interactive database for rice genomics.</title>
        <authorList>
            <person name="Sakai H."/>
            <person name="Lee S.S."/>
            <person name="Tanaka T."/>
            <person name="Numa H."/>
            <person name="Kim J."/>
            <person name="Kawahara Y."/>
            <person name="Wakimoto H."/>
            <person name="Yang C.C."/>
            <person name="Iwamoto M."/>
            <person name="Abe T."/>
            <person name="Yamada Y."/>
            <person name="Muto A."/>
            <person name="Inokuchi H."/>
            <person name="Ikemura T."/>
            <person name="Matsumoto T."/>
            <person name="Sasaki T."/>
            <person name="Itoh T."/>
        </authorList>
    </citation>
    <scope>NUCLEOTIDE SEQUENCE [LARGE SCALE GENOMIC DNA]</scope>
    <source>
        <strain evidence="2">cv. Nipponbare</strain>
    </source>
</reference>
<keyword evidence="2" id="KW-1185">Reference proteome</keyword>
<evidence type="ECO:0000313" key="2">
    <source>
        <dbReference type="Proteomes" id="UP000059680"/>
    </source>
</evidence>